<proteinExistence type="predicted"/>
<comment type="caution">
    <text evidence="1">The sequence shown here is derived from an EMBL/GenBank/DDBJ whole genome shotgun (WGS) entry which is preliminary data.</text>
</comment>
<evidence type="ECO:0000313" key="2">
    <source>
        <dbReference type="Proteomes" id="UP000684084"/>
    </source>
</evidence>
<dbReference type="VEuPathDB" id="FungiDB:RhiirFUN_022315"/>
<reference evidence="1" key="1">
    <citation type="submission" date="2020-05" db="EMBL/GenBank/DDBJ databases">
        <authorList>
            <person name="Rincon C."/>
            <person name="Sanders R I."/>
            <person name="Robbins C."/>
            <person name="Chaturvedi A."/>
        </authorList>
    </citation>
    <scope>NUCLEOTIDE SEQUENCE</scope>
    <source>
        <strain evidence="1">CHB12</strain>
    </source>
</reference>
<dbReference type="OrthoDB" id="2311843at2759"/>
<protein>
    <submittedName>
        <fullName evidence="1">Uncharacterized protein</fullName>
    </submittedName>
</protein>
<evidence type="ECO:0000313" key="1">
    <source>
        <dbReference type="EMBL" id="CAB5371554.1"/>
    </source>
</evidence>
<name>A0A915ZCY0_9GLOM</name>
<dbReference type="Proteomes" id="UP000684084">
    <property type="component" value="Unassembled WGS sequence"/>
</dbReference>
<dbReference type="EMBL" id="CAGKOT010000029">
    <property type="protein sequence ID" value="CAB5371554.1"/>
    <property type="molecule type" value="Genomic_DNA"/>
</dbReference>
<gene>
    <name evidence="1" type="ORF">CHRIB12_LOCUS13138</name>
</gene>
<dbReference type="AlphaFoldDB" id="A0A915ZCY0"/>
<organism evidence="1 2">
    <name type="scientific">Rhizophagus irregularis</name>
    <dbReference type="NCBI Taxonomy" id="588596"/>
    <lineage>
        <taxon>Eukaryota</taxon>
        <taxon>Fungi</taxon>
        <taxon>Fungi incertae sedis</taxon>
        <taxon>Mucoromycota</taxon>
        <taxon>Glomeromycotina</taxon>
        <taxon>Glomeromycetes</taxon>
        <taxon>Glomerales</taxon>
        <taxon>Glomeraceae</taxon>
        <taxon>Rhizophagus</taxon>
    </lineage>
</organism>
<accession>A0A915ZCY0</accession>
<sequence length="104" mass="11991">MRNTGSTLGRNLDMFKFILLLVDNCGEGGCVKDSIEKVIFSSSRRFNRTIIRRLYNTIFCSRFVFLGVFLECQEFITIYFHLIAVSRKCLRSSASFGSLEKFPI</sequence>